<evidence type="ECO:0000256" key="1">
    <source>
        <dbReference type="ARBA" id="ARBA00008210"/>
    </source>
</evidence>
<name>A0AAD8NU53_TARER</name>
<accession>A0AAD8NU53</accession>
<keyword evidence="3" id="KW-0722">Serine protease inhibitor</keyword>
<dbReference type="EMBL" id="JAUHHV010000004">
    <property type="protein sequence ID" value="KAK1428385.1"/>
    <property type="molecule type" value="Genomic_DNA"/>
</dbReference>
<sequence length="71" mass="7764">MSTTCQGKGSWPELVGARGATAAARIERENPRVDAIVVVDGRDSVTTDFRCDRVWVWVNFNGVVVRAPFIG</sequence>
<gene>
    <name evidence="4" type="ORF">QVD17_17218</name>
</gene>
<dbReference type="SUPFAM" id="SSF54654">
    <property type="entry name" value="CI-2 family of serine protease inhibitors"/>
    <property type="match status" value="1"/>
</dbReference>
<dbReference type="Proteomes" id="UP001229421">
    <property type="component" value="Unassembled WGS sequence"/>
</dbReference>
<dbReference type="GO" id="GO:0004867">
    <property type="term" value="F:serine-type endopeptidase inhibitor activity"/>
    <property type="evidence" value="ECO:0007669"/>
    <property type="project" value="UniProtKB-KW"/>
</dbReference>
<evidence type="ECO:0000313" key="4">
    <source>
        <dbReference type="EMBL" id="KAK1428385.1"/>
    </source>
</evidence>
<dbReference type="Pfam" id="PF00280">
    <property type="entry name" value="potato_inhibit"/>
    <property type="match status" value="1"/>
</dbReference>
<keyword evidence="2" id="KW-0646">Protease inhibitor</keyword>
<comment type="similarity">
    <text evidence="1">Belongs to the protease inhibitor I13 (potato type I serine protease inhibitor) family.</text>
</comment>
<reference evidence="4" key="1">
    <citation type="journal article" date="2023" name="bioRxiv">
        <title>Improved chromosome-level genome assembly for marigold (Tagetes erecta).</title>
        <authorList>
            <person name="Jiang F."/>
            <person name="Yuan L."/>
            <person name="Wang S."/>
            <person name="Wang H."/>
            <person name="Xu D."/>
            <person name="Wang A."/>
            <person name="Fan W."/>
        </authorList>
    </citation>
    <scope>NUCLEOTIDE SEQUENCE</scope>
    <source>
        <strain evidence="4">WSJ</strain>
        <tissue evidence="4">Leaf</tissue>
    </source>
</reference>
<evidence type="ECO:0000313" key="5">
    <source>
        <dbReference type="Proteomes" id="UP001229421"/>
    </source>
</evidence>
<proteinExistence type="inferred from homology"/>
<dbReference type="GO" id="GO:0009611">
    <property type="term" value="P:response to wounding"/>
    <property type="evidence" value="ECO:0007669"/>
    <property type="project" value="InterPro"/>
</dbReference>
<evidence type="ECO:0000256" key="3">
    <source>
        <dbReference type="ARBA" id="ARBA00022900"/>
    </source>
</evidence>
<dbReference type="InterPro" id="IPR036354">
    <property type="entry name" value="Prot_inh_pot1_sf"/>
</dbReference>
<dbReference type="PROSITE" id="PS00285">
    <property type="entry name" value="POTATO_INHIBITOR"/>
    <property type="match status" value="1"/>
</dbReference>
<protein>
    <submittedName>
        <fullName evidence="4">Uncharacterized protein</fullName>
    </submittedName>
</protein>
<comment type="caution">
    <text evidence="4">The sequence shown here is derived from an EMBL/GenBank/DDBJ whole genome shotgun (WGS) entry which is preliminary data.</text>
</comment>
<keyword evidence="5" id="KW-1185">Reference proteome</keyword>
<dbReference type="AlphaFoldDB" id="A0AAD8NU53"/>
<organism evidence="4 5">
    <name type="scientific">Tagetes erecta</name>
    <name type="common">African marigold</name>
    <dbReference type="NCBI Taxonomy" id="13708"/>
    <lineage>
        <taxon>Eukaryota</taxon>
        <taxon>Viridiplantae</taxon>
        <taxon>Streptophyta</taxon>
        <taxon>Embryophyta</taxon>
        <taxon>Tracheophyta</taxon>
        <taxon>Spermatophyta</taxon>
        <taxon>Magnoliopsida</taxon>
        <taxon>eudicotyledons</taxon>
        <taxon>Gunneridae</taxon>
        <taxon>Pentapetalae</taxon>
        <taxon>asterids</taxon>
        <taxon>campanulids</taxon>
        <taxon>Asterales</taxon>
        <taxon>Asteraceae</taxon>
        <taxon>Asteroideae</taxon>
        <taxon>Heliantheae alliance</taxon>
        <taxon>Tageteae</taxon>
        <taxon>Tagetes</taxon>
    </lineage>
</organism>
<dbReference type="PANTHER" id="PTHR33091">
    <property type="entry name" value="PROTEIN, PUTATIVE, EXPRESSED-RELATED"/>
    <property type="match status" value="1"/>
</dbReference>
<dbReference type="Gene3D" id="3.30.10.10">
    <property type="entry name" value="Trypsin Inhibitor V, subunit A"/>
    <property type="match status" value="1"/>
</dbReference>
<evidence type="ECO:0000256" key="2">
    <source>
        <dbReference type="ARBA" id="ARBA00022690"/>
    </source>
</evidence>
<dbReference type="InterPro" id="IPR000864">
    <property type="entry name" value="Prot_inh_pot1"/>
</dbReference>
<dbReference type="PANTHER" id="PTHR33091:SF109">
    <property type="entry name" value="PROTEINASE INHIBITOR"/>
    <property type="match status" value="1"/>
</dbReference>